<dbReference type="RefSeq" id="WP_317974863.1">
    <property type="nucleotide sequence ID" value="NZ_BTFW01000001.1"/>
</dbReference>
<evidence type="ECO:0000259" key="3">
    <source>
        <dbReference type="Pfam" id="PF02563"/>
    </source>
</evidence>
<feature type="domain" description="Soluble ligand binding" evidence="4">
    <location>
        <begin position="513"/>
        <end position="559"/>
    </location>
</feature>
<dbReference type="Pfam" id="PF10531">
    <property type="entry name" value="SLBB"/>
    <property type="match status" value="1"/>
</dbReference>
<evidence type="ECO:0000256" key="1">
    <source>
        <dbReference type="ARBA" id="ARBA00022729"/>
    </source>
</evidence>
<keyword evidence="6" id="KW-1185">Reference proteome</keyword>
<sequence>MRPTRFLMISLLIAGPTLSSPCALAQGLPPGLAGQALQQADPATLAALVGSLGPGAVASATGNAATTAPVPNGMAAPTLPSIVPTLATPLATAIDAGAPPVVPGAMSPLDSAANLASPVFGARLFTGAFARAGSARFNPDYMVTPGDRVVLRLWGAFQFAQVQTVDPQGNVFLPNIGPVALGGVRNADLQRVVAGAAAGTFRSNVYVYAALAEAQPVRVYVGGFVRRPGLYDGTSMDGLLHYLDAAGGIDPDRGTFIDVEVKRGSQVRARVNLYQFLFRGLMAPVALADGDVIFVGPRQQTVTVTGLANNPNIFEFPRQSHPTTADVMLLAAPQPAATHIRITRMTGPVRNVEYHPIAQAGAVPVADGDTLEFTADKKAGTITVRIEGEHDSAQEYVLPYGARLGDLLRQVHFSDRSDEASIQLFRQSVHDRQKTMLETSLRSLEQSVLTARSGTNEESQLRRNEADQVLAWIDRARKVEPIGQVVVGHGPTRDDLLLENGDLLRVPTRDGLVLVSGEVLFPNAVAWQPGLDAQAYVARAGGFTPNGAHKRIVVAHADGSFEDVAPTSQSLRTGDELLVLPRLDTKSRQMWKDITQILYQLAVSARVVLGL</sequence>
<evidence type="ECO:0000313" key="6">
    <source>
        <dbReference type="Proteomes" id="UP001187221"/>
    </source>
</evidence>
<feature type="domain" description="Polysaccharide export protein N-terminal" evidence="3">
    <location>
        <begin position="138"/>
        <end position="207"/>
    </location>
</feature>
<reference evidence="5 6" key="1">
    <citation type="submission" date="2023-06" db="EMBL/GenBank/DDBJ databases">
        <title>Draft genome sequence of Novosphingobium sp. strain IK01.</title>
        <authorList>
            <person name="Hatamoto M."/>
            <person name="Ikarashi T."/>
            <person name="Yamaguchi T."/>
        </authorList>
    </citation>
    <scope>NUCLEOTIDE SEQUENCE [LARGE SCALE GENOMIC DNA]</scope>
    <source>
        <strain evidence="5 6">IK01</strain>
    </source>
</reference>
<evidence type="ECO:0000256" key="2">
    <source>
        <dbReference type="SAM" id="SignalP"/>
    </source>
</evidence>
<accession>A0ABQ6P9V9</accession>
<evidence type="ECO:0000259" key="4">
    <source>
        <dbReference type="Pfam" id="PF10531"/>
    </source>
</evidence>
<organism evidence="5 6">
    <name type="scientific">Novosphingobium pituita</name>
    <dbReference type="NCBI Taxonomy" id="3056842"/>
    <lineage>
        <taxon>Bacteria</taxon>
        <taxon>Pseudomonadati</taxon>
        <taxon>Pseudomonadota</taxon>
        <taxon>Alphaproteobacteria</taxon>
        <taxon>Sphingomonadales</taxon>
        <taxon>Sphingomonadaceae</taxon>
        <taxon>Novosphingobium</taxon>
    </lineage>
</organism>
<dbReference type="Pfam" id="PF02563">
    <property type="entry name" value="Poly_export"/>
    <property type="match status" value="1"/>
</dbReference>
<dbReference type="PANTHER" id="PTHR33619:SF3">
    <property type="entry name" value="POLYSACCHARIDE EXPORT PROTEIN GFCE-RELATED"/>
    <property type="match status" value="1"/>
</dbReference>
<evidence type="ECO:0000313" key="5">
    <source>
        <dbReference type="EMBL" id="GMM61152.1"/>
    </source>
</evidence>
<dbReference type="Proteomes" id="UP001187221">
    <property type="component" value="Unassembled WGS sequence"/>
</dbReference>
<dbReference type="InterPro" id="IPR019554">
    <property type="entry name" value="Soluble_ligand-bd"/>
</dbReference>
<dbReference type="Gene3D" id="3.10.560.10">
    <property type="entry name" value="Outer membrane lipoprotein wza domain like"/>
    <property type="match status" value="2"/>
</dbReference>
<comment type="caution">
    <text evidence="5">The sequence shown here is derived from an EMBL/GenBank/DDBJ whole genome shotgun (WGS) entry which is preliminary data.</text>
</comment>
<dbReference type="EMBL" id="BTFW01000001">
    <property type="protein sequence ID" value="GMM61152.1"/>
    <property type="molecule type" value="Genomic_DNA"/>
</dbReference>
<proteinExistence type="predicted"/>
<dbReference type="PANTHER" id="PTHR33619">
    <property type="entry name" value="POLYSACCHARIDE EXPORT PROTEIN GFCE-RELATED"/>
    <property type="match status" value="1"/>
</dbReference>
<feature type="signal peptide" evidence="2">
    <location>
        <begin position="1"/>
        <end position="25"/>
    </location>
</feature>
<feature type="chain" id="PRO_5046071195" evidence="2">
    <location>
        <begin position="26"/>
        <end position="611"/>
    </location>
</feature>
<keyword evidence="1 2" id="KW-0732">Signal</keyword>
<name>A0ABQ6P9V9_9SPHN</name>
<dbReference type="InterPro" id="IPR003715">
    <property type="entry name" value="Poly_export_N"/>
</dbReference>
<dbReference type="InterPro" id="IPR049712">
    <property type="entry name" value="Poly_export"/>
</dbReference>
<gene>
    <name evidence="5" type="ORF">NUTIK01_19290</name>
</gene>
<protein>
    <submittedName>
        <fullName evidence="5">Polysaccharide biosynthesis/export family protein</fullName>
    </submittedName>
</protein>